<proteinExistence type="predicted"/>
<dbReference type="EMBL" id="JBHMDY010000004">
    <property type="protein sequence ID" value="MFB9259916.1"/>
    <property type="molecule type" value="Genomic_DNA"/>
</dbReference>
<feature type="region of interest" description="Disordered" evidence="1">
    <location>
        <begin position="83"/>
        <end position="125"/>
    </location>
</feature>
<evidence type="ECO:0000313" key="2">
    <source>
        <dbReference type="EMBL" id="MFB9259916.1"/>
    </source>
</evidence>
<evidence type="ECO:0000256" key="1">
    <source>
        <dbReference type="SAM" id="MobiDB-lite"/>
    </source>
</evidence>
<organism evidence="2 3">
    <name type="scientific">Dietzia aerolata</name>
    <dbReference type="NCBI Taxonomy" id="595984"/>
    <lineage>
        <taxon>Bacteria</taxon>
        <taxon>Bacillati</taxon>
        <taxon>Actinomycetota</taxon>
        <taxon>Actinomycetes</taxon>
        <taxon>Mycobacteriales</taxon>
        <taxon>Dietziaceae</taxon>
        <taxon>Dietzia</taxon>
    </lineage>
</organism>
<reference evidence="2 3" key="1">
    <citation type="submission" date="2024-09" db="EMBL/GenBank/DDBJ databases">
        <authorList>
            <person name="Sun Q."/>
            <person name="Mori K."/>
        </authorList>
    </citation>
    <scope>NUCLEOTIDE SEQUENCE [LARGE SCALE GENOMIC DNA]</scope>
    <source>
        <strain evidence="2 3">CCM 7659</strain>
    </source>
</reference>
<sequence>MLRPLFLTRATIGLAATAVEGAVALPGRAVEAVSALPGVPVRLAGSLVQSYLHAGQQLTELAVKGDKVIASVFPARADQPQWATFDEDFTHGPAPSKTAPATGGRGHRADDETDVPTGRITPRDA</sequence>
<accession>A0ABV5JQH4</accession>
<dbReference type="RefSeq" id="WP_182631266.1">
    <property type="nucleotide sequence ID" value="NZ_JAALDM010000041.1"/>
</dbReference>
<protein>
    <submittedName>
        <fullName evidence="2">Uncharacterized protein</fullName>
    </submittedName>
</protein>
<dbReference type="Proteomes" id="UP001589700">
    <property type="component" value="Unassembled WGS sequence"/>
</dbReference>
<gene>
    <name evidence="2" type="ORF">ACFFVD_08885</name>
</gene>
<evidence type="ECO:0000313" key="3">
    <source>
        <dbReference type="Proteomes" id="UP001589700"/>
    </source>
</evidence>
<comment type="caution">
    <text evidence="2">The sequence shown here is derived from an EMBL/GenBank/DDBJ whole genome shotgun (WGS) entry which is preliminary data.</text>
</comment>
<keyword evidence="3" id="KW-1185">Reference proteome</keyword>
<name>A0ABV5JQH4_9ACTN</name>